<dbReference type="AlphaFoldDB" id="Q0EY81"/>
<comment type="caution">
    <text evidence="2">The sequence shown here is derived from an EMBL/GenBank/DDBJ whole genome shotgun (WGS) entry which is preliminary data.</text>
</comment>
<evidence type="ECO:0000313" key="2">
    <source>
        <dbReference type="EMBL" id="EAU54311.1"/>
    </source>
</evidence>
<dbReference type="Proteomes" id="UP000005297">
    <property type="component" value="Unassembled WGS sequence"/>
</dbReference>
<dbReference type="eggNOG" id="COG0154">
    <property type="taxonomic scope" value="Bacteria"/>
</dbReference>
<dbReference type="InterPro" id="IPR053844">
    <property type="entry name" value="AH_C"/>
</dbReference>
<proteinExistence type="predicted"/>
<name>Q0EY81_9PROT</name>
<evidence type="ECO:0000313" key="3">
    <source>
        <dbReference type="Proteomes" id="UP000005297"/>
    </source>
</evidence>
<sequence length="134" mass="14464">MQDETRMIRLVVCGAHMSGMGLNSQLTNLGARLETATETAPVYRFYALAGEPKRPGLIRTGEKDGHAIKVEVWLVPSANLGAFAMLIPSPLCLGTVYLQGGESALGFLCEPIGIQGATEITHMASWRTYLNTLQ</sequence>
<organism evidence="2 3">
    <name type="scientific">Mariprofundus ferrooxydans PV-1</name>
    <dbReference type="NCBI Taxonomy" id="314345"/>
    <lineage>
        <taxon>Bacteria</taxon>
        <taxon>Pseudomonadati</taxon>
        <taxon>Pseudomonadota</taxon>
        <taxon>Candidatius Mariprofundia</taxon>
        <taxon>Mariprofundales</taxon>
        <taxon>Mariprofundaceae</taxon>
        <taxon>Mariprofundus</taxon>
    </lineage>
</organism>
<gene>
    <name evidence="2" type="ORF">SPV1_06104</name>
</gene>
<feature type="domain" description="Allophanate hydrolase C-terminal" evidence="1">
    <location>
        <begin position="8"/>
        <end position="130"/>
    </location>
</feature>
<dbReference type="RefSeq" id="WP_009851514.1">
    <property type="nucleotide sequence ID" value="NZ_DS022295.1"/>
</dbReference>
<dbReference type="InParanoid" id="Q0EY81"/>
<accession>Q0EY81</accession>
<dbReference type="STRING" id="314344.AL013_02655"/>
<evidence type="ECO:0000259" key="1">
    <source>
        <dbReference type="Pfam" id="PF21986"/>
    </source>
</evidence>
<dbReference type="HOGENOM" id="CLU_125594_0_0_0"/>
<dbReference type="EMBL" id="AATS01000010">
    <property type="protein sequence ID" value="EAU54311.1"/>
    <property type="molecule type" value="Genomic_DNA"/>
</dbReference>
<protein>
    <submittedName>
        <fullName evidence="2">Amidase</fullName>
    </submittedName>
</protein>
<dbReference type="Gene3D" id="3.10.490.10">
    <property type="entry name" value="Gamma-glutamyl cyclotransferase-like"/>
    <property type="match status" value="1"/>
</dbReference>
<reference evidence="2 3" key="1">
    <citation type="submission" date="2006-09" db="EMBL/GenBank/DDBJ databases">
        <authorList>
            <person name="Emerson D."/>
            <person name="Ferriera S."/>
            <person name="Johnson J."/>
            <person name="Kravitz S."/>
            <person name="Halpern A."/>
            <person name="Remington K."/>
            <person name="Beeson K."/>
            <person name="Tran B."/>
            <person name="Rogers Y.-H."/>
            <person name="Friedman R."/>
            <person name="Venter J.C."/>
        </authorList>
    </citation>
    <scope>NUCLEOTIDE SEQUENCE [LARGE SCALE GENOMIC DNA]</scope>
    <source>
        <strain evidence="2 3">PV-1</strain>
    </source>
</reference>
<keyword evidence="3" id="KW-1185">Reference proteome</keyword>
<dbReference type="Pfam" id="PF21986">
    <property type="entry name" value="AH_C"/>
    <property type="match status" value="1"/>
</dbReference>
<dbReference type="OrthoDB" id="8872210at2"/>